<dbReference type="Pfam" id="PF12836">
    <property type="entry name" value="HHH_3"/>
    <property type="match status" value="1"/>
</dbReference>
<comment type="caution">
    <text evidence="3">The sequence shown here is derived from an EMBL/GenBank/DDBJ whole genome shotgun (WGS) entry which is preliminary data.</text>
</comment>
<sequence length="343" mass="37470">MTSTLRYCTLAIASSLIVALASCNQTPTTTNTTQSPAVNSSPAATTTTHNHSNAEQININTAILSELDKFEAQLGVPALSHKIQANRPYGSPEELVTKNVVNQQQFDQIKDLVTVEDVVLTGEARDVDYMSKLGLMRGHMLVANELLDQQKPKEAEPHIGHPVEEIYVDVEDQLNERNVKEFKTSLMSLQDLVKASPKSPQVENNFDTSMQSIDGAIAALPESQRNSPAFVLQVVNELLDAANSEYGAAIADNKVTALIEYQDSRGFVLYANNLYQGISNQMAQVHPNEHQAISTNMSELTKAWPAVNAPTTLVKTPDEVTQLVTTIEQNSQKVLNAKTSAKL</sequence>
<keyword evidence="4" id="KW-1185">Reference proteome</keyword>
<feature type="chain" id="PRO_5027031953" evidence="2">
    <location>
        <begin position="22"/>
        <end position="343"/>
    </location>
</feature>
<dbReference type="Gene3D" id="1.10.150.320">
    <property type="entry name" value="Photosystem II 12 kDa extrinsic protein"/>
    <property type="match status" value="1"/>
</dbReference>
<name>A0A6N8FXH3_9CHRO</name>
<dbReference type="SUPFAM" id="SSF81585">
    <property type="entry name" value="PsbU/PolX domain-like"/>
    <property type="match status" value="1"/>
</dbReference>
<protein>
    <submittedName>
        <fullName evidence="3">DNA uptake protein</fullName>
    </submittedName>
</protein>
<dbReference type="RefSeq" id="WP_105219900.1">
    <property type="nucleotide sequence ID" value="NZ_CAWNSU010000049.1"/>
</dbReference>
<evidence type="ECO:0000313" key="3">
    <source>
        <dbReference type="EMBL" id="MUL37830.1"/>
    </source>
</evidence>
<dbReference type="EMBL" id="NAPY01000027">
    <property type="protein sequence ID" value="MUL37830.1"/>
    <property type="molecule type" value="Genomic_DNA"/>
</dbReference>
<reference evidence="3 4" key="1">
    <citation type="journal article" date="2019" name="Front. Microbiol.">
        <title>Genomic Features for Desiccation Tolerance and Sugar Biosynthesis in the Extremophile Gloeocapsopsis sp. UTEX B3054.</title>
        <authorList>
            <person name="Urrejola C."/>
            <person name="Alcorta J."/>
            <person name="Salas L."/>
            <person name="Vasquez M."/>
            <person name="Polz M.F."/>
            <person name="Vicuna R."/>
            <person name="Diez B."/>
        </authorList>
    </citation>
    <scope>NUCLEOTIDE SEQUENCE [LARGE SCALE GENOMIC DNA]</scope>
    <source>
        <strain evidence="3 4">1H9</strain>
    </source>
</reference>
<dbReference type="PROSITE" id="PS51257">
    <property type="entry name" value="PROKAR_LIPOPROTEIN"/>
    <property type="match status" value="1"/>
</dbReference>
<keyword evidence="2" id="KW-0732">Signal</keyword>
<organism evidence="3 4">
    <name type="scientific">Gloeocapsopsis dulcis AAB1 = 1H9</name>
    <dbReference type="NCBI Taxonomy" id="1433147"/>
    <lineage>
        <taxon>Bacteria</taxon>
        <taxon>Bacillati</taxon>
        <taxon>Cyanobacteriota</taxon>
        <taxon>Cyanophyceae</taxon>
        <taxon>Oscillatoriophycideae</taxon>
        <taxon>Chroococcales</taxon>
        <taxon>Chroococcaceae</taxon>
        <taxon>Gloeocapsopsis</taxon>
        <taxon>Gloeocapsopsis dulcis</taxon>
    </lineage>
</organism>
<dbReference type="Proteomes" id="UP000441797">
    <property type="component" value="Unassembled WGS sequence"/>
</dbReference>
<evidence type="ECO:0000256" key="1">
    <source>
        <dbReference type="SAM" id="MobiDB-lite"/>
    </source>
</evidence>
<dbReference type="AlphaFoldDB" id="A0A6N8FXH3"/>
<evidence type="ECO:0000313" key="4">
    <source>
        <dbReference type="Proteomes" id="UP000441797"/>
    </source>
</evidence>
<dbReference type="OrthoDB" id="7359338at2"/>
<gene>
    <name evidence="3" type="ORF">BWI75_16225</name>
</gene>
<evidence type="ECO:0000256" key="2">
    <source>
        <dbReference type="SAM" id="SignalP"/>
    </source>
</evidence>
<feature type="region of interest" description="Disordered" evidence="1">
    <location>
        <begin position="28"/>
        <end position="50"/>
    </location>
</feature>
<feature type="signal peptide" evidence="2">
    <location>
        <begin position="1"/>
        <end position="21"/>
    </location>
</feature>
<accession>A0A6N8FXH3</accession>
<proteinExistence type="predicted"/>